<accession>A0AAN8WLP1</accession>
<protein>
    <recommendedName>
        <fullName evidence="3">L-Fucosyltransferase</fullName>
        <ecNumber evidence="3">2.4.1.-</ecNumber>
    </recommendedName>
</protein>
<evidence type="ECO:0000256" key="1">
    <source>
        <dbReference type="ARBA" id="ARBA00022676"/>
    </source>
</evidence>
<evidence type="ECO:0000313" key="4">
    <source>
        <dbReference type="EMBL" id="KAK7017566.1"/>
    </source>
</evidence>
<keyword evidence="2 3" id="KW-0808">Transferase</keyword>
<dbReference type="GO" id="GO:0008107">
    <property type="term" value="F:galactoside 2-alpha-L-fucosyltransferase activity"/>
    <property type="evidence" value="ECO:0007669"/>
    <property type="project" value="InterPro"/>
</dbReference>
<dbReference type="GO" id="GO:0005975">
    <property type="term" value="P:carbohydrate metabolic process"/>
    <property type="evidence" value="ECO:0007669"/>
    <property type="project" value="InterPro"/>
</dbReference>
<dbReference type="Proteomes" id="UP001381693">
    <property type="component" value="Unassembled WGS sequence"/>
</dbReference>
<comment type="caution">
    <text evidence="4">The sequence shown here is derived from an EMBL/GenBank/DDBJ whole genome shotgun (WGS) entry which is preliminary data.</text>
</comment>
<dbReference type="GO" id="GO:0032580">
    <property type="term" value="C:Golgi cisterna membrane"/>
    <property type="evidence" value="ECO:0007669"/>
    <property type="project" value="UniProtKB-SubCell"/>
</dbReference>
<dbReference type="PANTHER" id="PTHR11927:SF9">
    <property type="entry name" value="L-FUCOSYLTRANSFERASE"/>
    <property type="match status" value="1"/>
</dbReference>
<dbReference type="EMBL" id="JAXCGZ010023074">
    <property type="protein sequence ID" value="KAK7017566.1"/>
    <property type="molecule type" value="Genomic_DNA"/>
</dbReference>
<dbReference type="PANTHER" id="PTHR11927">
    <property type="entry name" value="GALACTOSIDE 2-L-FUCOSYLTRANSFERASE"/>
    <property type="match status" value="1"/>
</dbReference>
<comment type="subcellular location">
    <subcellularLocation>
        <location evidence="3">Golgi apparatus</location>
        <location evidence="3">Golgi stack membrane</location>
        <topology evidence="3">Single-pass type II membrane protein</topology>
    </subcellularLocation>
</comment>
<name>A0AAN8WLP1_HALRR</name>
<dbReference type="AlphaFoldDB" id="A0AAN8WLP1"/>
<comment type="pathway">
    <text evidence="3">Protein modification; protein glycosylation.</text>
</comment>
<sequence>MVPPLAWMTYPRTSWYGMLLPVITSEPAGRTGNIMGEYATLYALHHLYNVSVVVTGSMKEHLGAFPRLSLPRIPEQYTKTKWQKLTYVGSLYNYAPLELAAAGLLGPGLFALRDTAFEIQLFKKFKKNLQQEFSFSDAISIQASAFLQKVKILCQSRGNMDPVFVSFHIRRTDYRNHAEKHFGAALPEKSYFVRAMRYYRDKFPNRAVFIVASDDTLYVKREIGNMTDVFLSGGSSPALDMAILSSCNHSIVTMGSFGFWTGFLAGGEVVYPDVKYKKLY</sequence>
<evidence type="ECO:0000313" key="5">
    <source>
        <dbReference type="Proteomes" id="UP001381693"/>
    </source>
</evidence>
<keyword evidence="3" id="KW-0812">Transmembrane</keyword>
<evidence type="ECO:0000256" key="2">
    <source>
        <dbReference type="ARBA" id="ARBA00022679"/>
    </source>
</evidence>
<keyword evidence="5" id="KW-1185">Reference proteome</keyword>
<proteinExistence type="inferred from homology"/>
<dbReference type="Pfam" id="PF01531">
    <property type="entry name" value="Glyco_transf_11"/>
    <property type="match status" value="1"/>
</dbReference>
<feature type="non-terminal residue" evidence="4">
    <location>
        <position position="280"/>
    </location>
</feature>
<comment type="similarity">
    <text evidence="3">Belongs to the glycosyltransferase 11 family.</text>
</comment>
<keyword evidence="3" id="KW-0333">Golgi apparatus</keyword>
<keyword evidence="3" id="KW-0735">Signal-anchor</keyword>
<evidence type="ECO:0000256" key="3">
    <source>
        <dbReference type="RuleBase" id="RU363129"/>
    </source>
</evidence>
<keyword evidence="3" id="KW-0325">Glycoprotein</keyword>
<reference evidence="4 5" key="1">
    <citation type="submission" date="2023-11" db="EMBL/GenBank/DDBJ databases">
        <title>Halocaridina rubra genome assembly.</title>
        <authorList>
            <person name="Smith C."/>
        </authorList>
    </citation>
    <scope>NUCLEOTIDE SEQUENCE [LARGE SCALE GENOMIC DNA]</scope>
    <source>
        <strain evidence="4">EP-1</strain>
        <tissue evidence="4">Whole</tissue>
    </source>
</reference>
<gene>
    <name evidence="4" type="ORF">SK128_027598</name>
</gene>
<keyword evidence="1 3" id="KW-0328">Glycosyltransferase</keyword>
<dbReference type="CDD" id="cd11301">
    <property type="entry name" value="Fut1_Fut2_like"/>
    <property type="match status" value="1"/>
</dbReference>
<organism evidence="4 5">
    <name type="scientific">Halocaridina rubra</name>
    <name type="common">Hawaiian red shrimp</name>
    <dbReference type="NCBI Taxonomy" id="373956"/>
    <lineage>
        <taxon>Eukaryota</taxon>
        <taxon>Metazoa</taxon>
        <taxon>Ecdysozoa</taxon>
        <taxon>Arthropoda</taxon>
        <taxon>Crustacea</taxon>
        <taxon>Multicrustacea</taxon>
        <taxon>Malacostraca</taxon>
        <taxon>Eumalacostraca</taxon>
        <taxon>Eucarida</taxon>
        <taxon>Decapoda</taxon>
        <taxon>Pleocyemata</taxon>
        <taxon>Caridea</taxon>
        <taxon>Atyoidea</taxon>
        <taxon>Atyidae</taxon>
        <taxon>Halocaridina</taxon>
    </lineage>
</organism>
<dbReference type="InterPro" id="IPR002516">
    <property type="entry name" value="Glyco_trans_11"/>
</dbReference>
<dbReference type="EC" id="2.4.1.-" evidence="3"/>